<dbReference type="Proteomes" id="UP000199205">
    <property type="component" value="Unassembled WGS sequence"/>
</dbReference>
<evidence type="ECO:0000313" key="2">
    <source>
        <dbReference type="Proteomes" id="UP000199205"/>
    </source>
</evidence>
<dbReference type="EMBL" id="FMAF01000019">
    <property type="protein sequence ID" value="SCB44628.1"/>
    <property type="molecule type" value="Genomic_DNA"/>
</dbReference>
<gene>
    <name evidence="1" type="ORF">GA0061101_11958</name>
</gene>
<protein>
    <submittedName>
        <fullName evidence="1">Uncharacterized protein</fullName>
    </submittedName>
</protein>
<organism evidence="1 2">
    <name type="scientific">Rhizobium lusitanum</name>
    <dbReference type="NCBI Taxonomy" id="293958"/>
    <lineage>
        <taxon>Bacteria</taxon>
        <taxon>Pseudomonadati</taxon>
        <taxon>Pseudomonadota</taxon>
        <taxon>Alphaproteobacteria</taxon>
        <taxon>Hyphomicrobiales</taxon>
        <taxon>Rhizobiaceae</taxon>
        <taxon>Rhizobium/Agrobacterium group</taxon>
        <taxon>Rhizobium</taxon>
    </lineage>
</organism>
<proteinExistence type="predicted"/>
<evidence type="ECO:0000313" key="1">
    <source>
        <dbReference type="EMBL" id="SCB44628.1"/>
    </source>
</evidence>
<dbReference type="AlphaFoldDB" id="A0A1C3WXB1"/>
<accession>A0A1C3WXB1</accession>
<reference evidence="1 2" key="1">
    <citation type="submission" date="2016-08" db="EMBL/GenBank/DDBJ databases">
        <authorList>
            <person name="Seilhamer J.J."/>
        </authorList>
    </citation>
    <scope>NUCLEOTIDE SEQUENCE [LARGE SCALE GENOMIC DNA]</scope>
    <source>
        <strain evidence="1 2">P1-7</strain>
    </source>
</reference>
<sequence length="239" mass="26982">MTDDIAEGMTFRFQHLHAPGRPRRHLPDVFRREFRGCGEAVADIVVALAEDLQVGRQHQRRAFCRLGTTDEVQDEVAILHDVELEPERLLRHGGDVFDGADAHRRQREWNAEFLCRARRQHLAVGVLHAGEARRCQRYRHGGVLADHGRFQRTIGHIDENALAQLDLGEVRLVGVIGRFRPRTGIGVLEEHLRHAPLCELLQFGNGKRRGHSSLPSRGLCCGGFGVPYCRIDFIGFPAT</sequence>
<name>A0A1C3WXB1_9HYPH</name>